<dbReference type="PROSITE" id="PS50181">
    <property type="entry name" value="FBOX"/>
    <property type="match status" value="1"/>
</dbReference>
<reference evidence="3" key="1">
    <citation type="submission" date="2023-10" db="EMBL/GenBank/DDBJ databases">
        <authorList>
            <person name="Hackl T."/>
        </authorList>
    </citation>
    <scope>NUCLEOTIDE SEQUENCE</scope>
</reference>
<evidence type="ECO:0000256" key="1">
    <source>
        <dbReference type="SAM" id="MobiDB-lite"/>
    </source>
</evidence>
<evidence type="ECO:0000313" key="3">
    <source>
        <dbReference type="EMBL" id="CAJ2513491.1"/>
    </source>
</evidence>
<evidence type="ECO:0000313" key="4">
    <source>
        <dbReference type="Proteomes" id="UP001295740"/>
    </source>
</evidence>
<dbReference type="Pfam" id="PF00646">
    <property type="entry name" value="F-box"/>
    <property type="match status" value="1"/>
</dbReference>
<dbReference type="InterPro" id="IPR001810">
    <property type="entry name" value="F-box_dom"/>
</dbReference>
<evidence type="ECO:0000259" key="2">
    <source>
        <dbReference type="PROSITE" id="PS50181"/>
    </source>
</evidence>
<accession>A0AAI8YQJ7</accession>
<dbReference type="Proteomes" id="UP001295740">
    <property type="component" value="Unassembled WGS sequence"/>
</dbReference>
<dbReference type="CDD" id="cd09917">
    <property type="entry name" value="F-box_SF"/>
    <property type="match status" value="1"/>
</dbReference>
<feature type="region of interest" description="Disordered" evidence="1">
    <location>
        <begin position="464"/>
        <end position="496"/>
    </location>
</feature>
<dbReference type="InterPro" id="IPR036047">
    <property type="entry name" value="F-box-like_dom_sf"/>
</dbReference>
<proteinExistence type="predicted"/>
<comment type="caution">
    <text evidence="3">The sequence shown here is derived from an EMBL/GenBank/DDBJ whole genome shotgun (WGS) entry which is preliminary data.</text>
</comment>
<dbReference type="SUPFAM" id="SSF81383">
    <property type="entry name" value="F-box domain"/>
    <property type="match status" value="1"/>
</dbReference>
<protein>
    <submittedName>
        <fullName evidence="3">Uu.00g016100.m01.CDS01</fullName>
    </submittedName>
</protein>
<sequence>MDSIQSPLLPMPLEVLTHITSYLTTPEYCALRRTCKHIEASLFKDFAREFFSKRQFCIAEFSLQALVDIAQSRFGPSLTYLVINLERPTLKFVDQWILPGLPPSELAARKNQHIAVWRGHKNLIDTLRHVDLLAEALQKLPNLETVGMRDFNSRTRYRDGTVWHSYGTQTETTFRFERPSGTPGERAPDSESASYIRHVFLAILTALGRMNGHTDCAKPQRLEVILRHAQLSDGAFDIPPHLEASISSVLANLKAIFLDLNSIFPMAETNVMTHHGYMLSQFLLRAQPLEHLRLNFQGCHQDGTKDILSWLSQTPQAANVLPTQGDLLKHLLKPVPAPDFSLKHLEIGFTEADPLEPKLLLSLYKRYSKTLRTTALHKVALRGPHQATEKVNIWAKFFDQLAELDLQLSRILLSNVSQTCQVPYHVCKVGFSGGPRSPELKSWSGSAHSLSHALKDYAKSSFVTWPPTNDTDGGDTSQSDSSDPDDDSDESESDED</sequence>
<gene>
    <name evidence="3" type="ORF">KHLLAP_LOCUS13959</name>
</gene>
<feature type="compositionally biased region" description="Acidic residues" evidence="1">
    <location>
        <begin position="482"/>
        <end position="496"/>
    </location>
</feature>
<feature type="domain" description="F-box" evidence="2">
    <location>
        <begin position="5"/>
        <end position="54"/>
    </location>
</feature>
<keyword evidence="4" id="KW-1185">Reference proteome</keyword>
<dbReference type="EMBL" id="CAUWAG010000020">
    <property type="protein sequence ID" value="CAJ2513491.1"/>
    <property type="molecule type" value="Genomic_DNA"/>
</dbReference>
<dbReference type="AlphaFoldDB" id="A0AAI8YQJ7"/>
<organism evidence="3 4">
    <name type="scientific">Anthostomella pinea</name>
    <dbReference type="NCBI Taxonomy" id="933095"/>
    <lineage>
        <taxon>Eukaryota</taxon>
        <taxon>Fungi</taxon>
        <taxon>Dikarya</taxon>
        <taxon>Ascomycota</taxon>
        <taxon>Pezizomycotina</taxon>
        <taxon>Sordariomycetes</taxon>
        <taxon>Xylariomycetidae</taxon>
        <taxon>Xylariales</taxon>
        <taxon>Xylariaceae</taxon>
        <taxon>Anthostomella</taxon>
    </lineage>
</organism>
<feature type="compositionally biased region" description="Low complexity" evidence="1">
    <location>
        <begin position="470"/>
        <end position="481"/>
    </location>
</feature>
<name>A0AAI8YQJ7_9PEZI</name>